<comment type="caution">
    <text evidence="3">The sequence shown here is derived from an EMBL/GenBank/DDBJ whole genome shotgun (WGS) entry which is preliminary data.</text>
</comment>
<proteinExistence type="predicted"/>
<dbReference type="Pfam" id="PF05580">
    <property type="entry name" value="Peptidase_S55"/>
    <property type="match status" value="1"/>
</dbReference>
<dbReference type="EMBL" id="CDNY01000003">
    <property type="protein sequence ID" value="CEO32864.1"/>
    <property type="molecule type" value="Genomic_DNA"/>
</dbReference>
<sequence>MKSSKVIKFFIFFVINILIIVFPDYCYSIQKYKNIPNEVIIGGELINLELKTKNVMLFDMNNKSKLKNYDLILSASGNVVNRVFNKNNIGIKSKKDLTSILISMKKNEKVNLDILRDQNLNKVEVTKNEIKFDNLIDKIPYTATLTYLNPVNNEFKAVAHNIEFDYNKEALSKKGCIYNANIKTITKSSKKSVGNIVGKSMDNLQGNIESINKFGVSGRLNKNMLNKKKYRVANESEVNIGKAYIVMKHNKDEEAKLYKINITKINKNFDGNLINFEFEIKDKNLKNTYGGIVQGMSGSPIIQNNKIIGALSHVITTDTSKGVGVYIKIMMK</sequence>
<accession>A0A9P1KZC7</accession>
<evidence type="ECO:0000313" key="4">
    <source>
        <dbReference type="Proteomes" id="UP000049685"/>
    </source>
</evidence>
<dbReference type="EC" id="3.4.21.116" evidence="3"/>
<keyword evidence="3" id="KW-0378">Hydrolase</keyword>
<gene>
    <name evidence="3" type="primary">spoIVB_1</name>
    <name evidence="3" type="ORF">UMC4404_08441</name>
</gene>
<reference evidence="4" key="1">
    <citation type="submission" date="2015-01" db="EMBL/GenBank/DDBJ databases">
        <authorList>
            <person name="Aslett A.Martin."/>
            <person name="De Silva Nishadi"/>
        </authorList>
    </citation>
    <scope>NUCLEOTIDE SEQUENCE [LARGE SCALE GENOMIC DNA]</scope>
    <source>
        <strain evidence="4">UMC4404</strain>
    </source>
</reference>
<dbReference type="InterPro" id="IPR009003">
    <property type="entry name" value="Peptidase_S1_PA"/>
</dbReference>
<feature type="transmembrane region" description="Helical" evidence="1">
    <location>
        <begin position="6"/>
        <end position="27"/>
    </location>
</feature>
<dbReference type="InterPro" id="IPR008763">
    <property type="entry name" value="Peptidase_S55"/>
</dbReference>
<dbReference type="RefSeq" id="WP_057557840.1">
    <property type="nucleotide sequence ID" value="NZ_CDNY01000003.1"/>
</dbReference>
<evidence type="ECO:0000259" key="2">
    <source>
        <dbReference type="PROSITE" id="PS51494"/>
    </source>
</evidence>
<dbReference type="AlphaFoldDB" id="A0A9P1KZC7"/>
<dbReference type="GO" id="GO:0016787">
    <property type="term" value="F:hydrolase activity"/>
    <property type="evidence" value="ECO:0007669"/>
    <property type="project" value="UniProtKB-KW"/>
</dbReference>
<feature type="domain" description="Peptidase S55" evidence="2">
    <location>
        <begin position="112"/>
        <end position="332"/>
    </location>
</feature>
<protein>
    <submittedName>
        <fullName evidence="3">Stage IV sporulation protein SpoIVB</fullName>
        <ecNumber evidence="3">3.4.21.116</ecNumber>
    </submittedName>
</protein>
<name>A0A9P1KZC7_PARSO</name>
<dbReference type="Proteomes" id="UP000049685">
    <property type="component" value="Unassembled WGS sequence"/>
</dbReference>
<evidence type="ECO:0000256" key="1">
    <source>
        <dbReference type="SAM" id="Phobius"/>
    </source>
</evidence>
<keyword evidence="1" id="KW-0812">Transmembrane</keyword>
<keyword evidence="1" id="KW-0472">Membrane</keyword>
<dbReference type="SUPFAM" id="SSF50494">
    <property type="entry name" value="Trypsin-like serine proteases"/>
    <property type="match status" value="1"/>
</dbReference>
<evidence type="ECO:0000313" key="3">
    <source>
        <dbReference type="EMBL" id="CEO32864.1"/>
    </source>
</evidence>
<keyword evidence="1" id="KW-1133">Transmembrane helix</keyword>
<dbReference type="PROSITE" id="PS51494">
    <property type="entry name" value="SPOIVB"/>
    <property type="match status" value="1"/>
</dbReference>
<organism evidence="3 4">
    <name type="scientific">Paraclostridium sordellii</name>
    <name type="common">Clostridium sordellii</name>
    <dbReference type="NCBI Taxonomy" id="1505"/>
    <lineage>
        <taxon>Bacteria</taxon>
        <taxon>Bacillati</taxon>
        <taxon>Bacillota</taxon>
        <taxon>Clostridia</taxon>
        <taxon>Peptostreptococcales</taxon>
        <taxon>Peptostreptococcaceae</taxon>
        <taxon>Paraclostridium</taxon>
    </lineage>
</organism>